<keyword evidence="2" id="KW-1185">Reference proteome</keyword>
<protein>
    <submittedName>
        <fullName evidence="1">Uncharacterized protein</fullName>
    </submittedName>
</protein>
<dbReference type="EMBL" id="CM037158">
    <property type="protein sequence ID" value="KAH7851325.1"/>
    <property type="molecule type" value="Genomic_DNA"/>
</dbReference>
<gene>
    <name evidence="1" type="ORF">Vadar_009837</name>
</gene>
<name>A0ACB7YEY4_9ERIC</name>
<accession>A0ACB7YEY4</accession>
<sequence>MNIISLLISVLSILFISGPSPINAQQPYYGDPTKVLCNDNGNSNSEFGYTCNGLNKSCQSFLTYRSQSPYNSVSSISLLFGANQSQISQLNSVAENATFDTNQVVLIPVNCSCSGNYYQSNTSFSVQNPNTYSSIANTTFESLTTCQALQDQNNNTTISLLSTIIVPLRCACPTKNQNDSGVNYLLSYLVTSGQTVLIISSMFGVDTNMTLQANSLSFQDSTIYPFTTLLVPLQTTPTSSEVVAPPPPPRPLPHTLPSSNSKTTWVYVLLGIFGGGLVLGAGIFGFYLYFRKNKSKTDAVTTSKSFQSAEKAYENKLKAKTQEVLESIPGISQSLKVYNYEELQSATYNFSPSCWIKGSVYRGTIKGDFAAIKRMEGDVSKEIDILNKISHFNIIGLSGVCYNGGDWYLVYEYAFNGPLSDCIYSNSDYQKCLNWTRRVQIALDVATGLNYIHNYTSPPYVHKNLTCSHVLLDVDFRAKIANFGQARSVELLGGEFALTNQIVGTKGYMAPEYVESGLVSTKLDVYAFGVLLLEILTGKEVSVLSGRVKFHLSEVLAPVVGDENGKDELSDFMDPSLQGNYPAELAVYLAKMVDCCIEKDPADRPGMDEIAQSLSRILNTTLSLLFSNSMSGDSSYSS</sequence>
<evidence type="ECO:0000313" key="2">
    <source>
        <dbReference type="Proteomes" id="UP000828048"/>
    </source>
</evidence>
<proteinExistence type="predicted"/>
<evidence type="ECO:0000313" key="1">
    <source>
        <dbReference type="EMBL" id="KAH7851325.1"/>
    </source>
</evidence>
<comment type="caution">
    <text evidence="1">The sequence shown here is derived from an EMBL/GenBank/DDBJ whole genome shotgun (WGS) entry which is preliminary data.</text>
</comment>
<dbReference type="Proteomes" id="UP000828048">
    <property type="component" value="Chromosome 8"/>
</dbReference>
<reference evidence="1 2" key="1">
    <citation type="journal article" date="2021" name="Hortic Res">
        <title>High-quality reference genome and annotation aids understanding of berry development for evergreen blueberry (Vaccinium darrowii).</title>
        <authorList>
            <person name="Yu J."/>
            <person name="Hulse-Kemp A.M."/>
            <person name="Babiker E."/>
            <person name="Staton M."/>
        </authorList>
    </citation>
    <scope>NUCLEOTIDE SEQUENCE [LARGE SCALE GENOMIC DNA]</scope>
    <source>
        <strain evidence="2">cv. NJ 8807/NJ 8810</strain>
        <tissue evidence="1">Young leaf</tissue>
    </source>
</reference>
<organism evidence="1 2">
    <name type="scientific">Vaccinium darrowii</name>
    <dbReference type="NCBI Taxonomy" id="229202"/>
    <lineage>
        <taxon>Eukaryota</taxon>
        <taxon>Viridiplantae</taxon>
        <taxon>Streptophyta</taxon>
        <taxon>Embryophyta</taxon>
        <taxon>Tracheophyta</taxon>
        <taxon>Spermatophyta</taxon>
        <taxon>Magnoliopsida</taxon>
        <taxon>eudicotyledons</taxon>
        <taxon>Gunneridae</taxon>
        <taxon>Pentapetalae</taxon>
        <taxon>asterids</taxon>
        <taxon>Ericales</taxon>
        <taxon>Ericaceae</taxon>
        <taxon>Vaccinioideae</taxon>
        <taxon>Vaccinieae</taxon>
        <taxon>Vaccinium</taxon>
    </lineage>
</organism>